<dbReference type="Proteomes" id="UP000663870">
    <property type="component" value="Unassembled WGS sequence"/>
</dbReference>
<dbReference type="EMBL" id="CAJNOL010000890">
    <property type="protein sequence ID" value="CAF1230120.1"/>
    <property type="molecule type" value="Genomic_DNA"/>
</dbReference>
<dbReference type="EMBL" id="CAJNOT010000210">
    <property type="protein sequence ID" value="CAF0894741.1"/>
    <property type="molecule type" value="Genomic_DNA"/>
</dbReference>
<evidence type="ECO:0000313" key="5">
    <source>
        <dbReference type="Proteomes" id="UP000663854"/>
    </source>
</evidence>
<evidence type="ECO:0000313" key="6">
    <source>
        <dbReference type="Proteomes" id="UP000663870"/>
    </source>
</evidence>
<proteinExistence type="predicted"/>
<dbReference type="Proteomes" id="UP000663836">
    <property type="component" value="Unassembled WGS sequence"/>
</dbReference>
<sequence>MIQSFTDAKYQFRKHLLEHFNSGLVWSFGRAQLFPTRSTQKDLRTLIEHMINTTTDIGMMTSIRYFATLLEWISLQWTFNDYLTMLYKKKIFVLHEILFLNQN</sequence>
<evidence type="ECO:0000313" key="2">
    <source>
        <dbReference type="EMBL" id="CAF1059769.1"/>
    </source>
</evidence>
<dbReference type="Proteomes" id="UP000663854">
    <property type="component" value="Unassembled WGS sequence"/>
</dbReference>
<comment type="caution">
    <text evidence="2">The sequence shown here is derived from an EMBL/GenBank/DDBJ whole genome shotgun (WGS) entry which is preliminary data.</text>
</comment>
<evidence type="ECO:0000313" key="3">
    <source>
        <dbReference type="EMBL" id="CAF1230120.1"/>
    </source>
</evidence>
<keyword evidence="6" id="KW-1185">Reference proteome</keyword>
<accession>A0A814L3T9</accession>
<dbReference type="EMBL" id="CAJNOH010000501">
    <property type="protein sequence ID" value="CAF1059769.1"/>
    <property type="molecule type" value="Genomic_DNA"/>
</dbReference>
<reference evidence="2" key="1">
    <citation type="submission" date="2021-02" db="EMBL/GenBank/DDBJ databases">
        <authorList>
            <person name="Nowell W R."/>
        </authorList>
    </citation>
    <scope>NUCLEOTIDE SEQUENCE</scope>
</reference>
<dbReference type="AlphaFoldDB" id="A0A814L3T9"/>
<name>A0A814L3T9_9BILA</name>
<evidence type="ECO:0000313" key="1">
    <source>
        <dbReference type="EMBL" id="CAF0894741.1"/>
    </source>
</evidence>
<organism evidence="2 5">
    <name type="scientific">Rotaria sordida</name>
    <dbReference type="NCBI Taxonomy" id="392033"/>
    <lineage>
        <taxon>Eukaryota</taxon>
        <taxon>Metazoa</taxon>
        <taxon>Spiralia</taxon>
        <taxon>Gnathifera</taxon>
        <taxon>Rotifera</taxon>
        <taxon>Eurotatoria</taxon>
        <taxon>Bdelloidea</taxon>
        <taxon>Philodinida</taxon>
        <taxon>Philodinidae</taxon>
        <taxon>Rotaria</taxon>
    </lineage>
</organism>
<gene>
    <name evidence="4" type="ORF">JBS370_LOCUS36050</name>
    <name evidence="3" type="ORF">JXQ802_LOCUS25899</name>
    <name evidence="2" type="ORF">PYM288_LOCUS17584</name>
    <name evidence="1" type="ORF">ZHD862_LOCUS7068</name>
</gene>
<dbReference type="Proteomes" id="UP000663864">
    <property type="component" value="Unassembled WGS sequence"/>
</dbReference>
<protein>
    <submittedName>
        <fullName evidence="2">Uncharacterized protein</fullName>
    </submittedName>
</protein>
<dbReference type="EMBL" id="CAJOBD010013526">
    <property type="protein sequence ID" value="CAF4191517.1"/>
    <property type="molecule type" value="Genomic_DNA"/>
</dbReference>
<evidence type="ECO:0000313" key="4">
    <source>
        <dbReference type="EMBL" id="CAF4191517.1"/>
    </source>
</evidence>